<evidence type="ECO:0000256" key="3">
    <source>
        <dbReference type="ARBA" id="ARBA00022833"/>
    </source>
</evidence>
<feature type="domain" description="Zinc finger CHC2-type" evidence="4">
    <location>
        <begin position="39"/>
        <end position="93"/>
    </location>
</feature>
<dbReference type="InterPro" id="IPR002694">
    <property type="entry name" value="Znf_CHC2"/>
</dbReference>
<dbReference type="EMBL" id="AP026798">
    <property type="protein sequence ID" value="BDR52676.1"/>
    <property type="molecule type" value="Genomic_DNA"/>
</dbReference>
<evidence type="ECO:0000313" key="5">
    <source>
        <dbReference type="EMBL" id="BDR52676.1"/>
    </source>
</evidence>
<gene>
    <name evidence="5" type="ORF">KIM372_05830</name>
</gene>
<dbReference type="Proteomes" id="UP001321766">
    <property type="component" value="Chromosome"/>
</dbReference>
<dbReference type="SUPFAM" id="SSF57783">
    <property type="entry name" value="Zinc beta-ribbon"/>
    <property type="match status" value="1"/>
</dbReference>
<dbReference type="PANTHER" id="PTHR30313:SF2">
    <property type="entry name" value="DNA PRIMASE"/>
    <property type="match status" value="1"/>
</dbReference>
<evidence type="ECO:0000256" key="1">
    <source>
        <dbReference type="ARBA" id="ARBA00022723"/>
    </source>
</evidence>
<evidence type="ECO:0000313" key="6">
    <source>
        <dbReference type="Proteomes" id="UP001321766"/>
    </source>
</evidence>
<proteinExistence type="predicted"/>
<evidence type="ECO:0000256" key="2">
    <source>
        <dbReference type="ARBA" id="ARBA00022771"/>
    </source>
</evidence>
<dbReference type="InterPro" id="IPR050219">
    <property type="entry name" value="DnaG_primase"/>
</dbReference>
<evidence type="ECO:0000259" key="4">
    <source>
        <dbReference type="SMART" id="SM00400"/>
    </source>
</evidence>
<sequence length="183" mass="20387">MDMQGMIKKEDIEKVRSTADLYDIVSATVTLKASGSGTYMGLCPFHDEKTPSFSVRPALGAWHCFGCGLGGDVFDYVEKTENVEFGDAIELLADKYHIELHYDNARPSNRQGSRRSRLLEVNEEAQRYFVSQIMTKEALAARKLLGGRNFSQADCAHFGCGYAPGVGIIWCATWLPRALPTRR</sequence>
<dbReference type="SMART" id="SM00400">
    <property type="entry name" value="ZnF_CHCC"/>
    <property type="match status" value="1"/>
</dbReference>
<keyword evidence="2" id="KW-0863">Zinc-finger</keyword>
<reference evidence="5 6" key="1">
    <citation type="journal article" date="2023" name="Microbiol. Spectr.">
        <title>Symbiosis of Carpenter Bees with Uncharacterized Lactic Acid Bacteria Showing NAD Auxotrophy.</title>
        <authorList>
            <person name="Kawasaki S."/>
            <person name="Ozawa K."/>
            <person name="Mori T."/>
            <person name="Yamamoto A."/>
            <person name="Ito M."/>
            <person name="Ohkuma M."/>
            <person name="Sakamoto M."/>
            <person name="Matsutani M."/>
        </authorList>
    </citation>
    <scope>NUCLEOTIDE SEQUENCE [LARGE SCALE GENOMIC DNA]</scope>
    <source>
        <strain evidence="5 6">Kim37-2</strain>
    </source>
</reference>
<name>A0ABM8B798_9BIFI</name>
<accession>A0ABM8B798</accession>
<dbReference type="SUPFAM" id="SSF56731">
    <property type="entry name" value="DNA primase core"/>
    <property type="match status" value="1"/>
</dbReference>
<dbReference type="PANTHER" id="PTHR30313">
    <property type="entry name" value="DNA PRIMASE"/>
    <property type="match status" value="1"/>
</dbReference>
<keyword evidence="6" id="KW-1185">Reference proteome</keyword>
<keyword evidence="1" id="KW-0479">Metal-binding</keyword>
<protein>
    <recommendedName>
        <fullName evidence="4">Zinc finger CHC2-type domain-containing protein</fullName>
    </recommendedName>
</protein>
<keyword evidence="3" id="KW-0862">Zinc</keyword>
<dbReference type="Pfam" id="PF01807">
    <property type="entry name" value="Zn_ribbon_DnaG"/>
    <property type="match status" value="1"/>
</dbReference>
<dbReference type="Gene3D" id="3.90.980.10">
    <property type="entry name" value="DNA primase, catalytic core, N-terminal domain"/>
    <property type="match status" value="1"/>
</dbReference>
<dbReference type="Gene3D" id="3.90.580.10">
    <property type="entry name" value="Zinc finger, CHC2-type domain"/>
    <property type="match status" value="1"/>
</dbReference>
<dbReference type="InterPro" id="IPR036977">
    <property type="entry name" value="DNA_primase_Znf_CHC2"/>
</dbReference>
<dbReference type="InterPro" id="IPR037068">
    <property type="entry name" value="DNA_primase_core_N_sf"/>
</dbReference>
<organism evidence="5 6">
    <name type="scientific">Bombiscardovia nodaiensis</name>
    <dbReference type="NCBI Taxonomy" id="2932181"/>
    <lineage>
        <taxon>Bacteria</taxon>
        <taxon>Bacillati</taxon>
        <taxon>Actinomycetota</taxon>
        <taxon>Actinomycetes</taxon>
        <taxon>Bifidobacteriales</taxon>
        <taxon>Bifidobacteriaceae</taxon>
        <taxon>Bombiscardovia</taxon>
    </lineage>
</organism>